<dbReference type="EMBL" id="BDSA01000001">
    <property type="protein sequence ID" value="GBE59852.1"/>
    <property type="molecule type" value="Genomic_DNA"/>
</dbReference>
<protein>
    <submittedName>
        <fullName evidence="1">Pretoxin HINT domain-containing protein, putative</fullName>
    </submittedName>
</protein>
<gene>
    <name evidence="1" type="ORF">BOVATA_013450</name>
</gene>
<proteinExistence type="predicted"/>
<dbReference type="AlphaFoldDB" id="A0A2H6KA23"/>
<dbReference type="GeneID" id="39873622"/>
<evidence type="ECO:0000313" key="1">
    <source>
        <dbReference type="EMBL" id="GBE59852.1"/>
    </source>
</evidence>
<sequence length="78" mass="8527">MAGSPIIQSVVVEATDGLGGAESTIVNKLNEFWSRIWERLQGVWPNIRDILTVTKCPLCHGSTGGNYSTEDSLCPRHI</sequence>
<comment type="caution">
    <text evidence="1">The sequence shown here is derived from an EMBL/GenBank/DDBJ whole genome shotgun (WGS) entry which is preliminary data.</text>
</comment>
<dbReference type="VEuPathDB" id="PiroplasmaDB:BOVATA_013450"/>
<dbReference type="Proteomes" id="UP000236319">
    <property type="component" value="Unassembled WGS sequence"/>
</dbReference>
<evidence type="ECO:0000313" key="2">
    <source>
        <dbReference type="Proteomes" id="UP000236319"/>
    </source>
</evidence>
<dbReference type="RefSeq" id="XP_028866095.1">
    <property type="nucleotide sequence ID" value="XM_029010262.1"/>
</dbReference>
<organism evidence="1 2">
    <name type="scientific">Babesia ovata</name>
    <dbReference type="NCBI Taxonomy" id="189622"/>
    <lineage>
        <taxon>Eukaryota</taxon>
        <taxon>Sar</taxon>
        <taxon>Alveolata</taxon>
        <taxon>Apicomplexa</taxon>
        <taxon>Aconoidasida</taxon>
        <taxon>Piroplasmida</taxon>
        <taxon>Babesiidae</taxon>
        <taxon>Babesia</taxon>
    </lineage>
</organism>
<keyword evidence="2" id="KW-1185">Reference proteome</keyword>
<name>A0A2H6KA23_9APIC</name>
<reference evidence="1 2" key="1">
    <citation type="journal article" date="2017" name="BMC Genomics">
        <title>Whole-genome assembly of Babesia ovata and comparative genomics between closely related pathogens.</title>
        <authorList>
            <person name="Yamagishi J."/>
            <person name="Asada M."/>
            <person name="Hakimi H."/>
            <person name="Tanaka T.Q."/>
            <person name="Sugimoto C."/>
            <person name="Kawazu S."/>
        </authorList>
    </citation>
    <scope>NUCLEOTIDE SEQUENCE [LARGE SCALE GENOMIC DNA]</scope>
    <source>
        <strain evidence="1 2">Miyake</strain>
    </source>
</reference>
<accession>A0A2H6KA23</accession>